<name>A0A420IL29_9PEZI</name>
<keyword evidence="1" id="KW-0732">Signal</keyword>
<protein>
    <submittedName>
        <fullName evidence="2">Uncharacterized protein</fullName>
    </submittedName>
</protein>
<evidence type="ECO:0000313" key="2">
    <source>
        <dbReference type="EMBL" id="RKF75254.1"/>
    </source>
</evidence>
<dbReference type="Proteomes" id="UP000285326">
    <property type="component" value="Unassembled WGS sequence"/>
</dbReference>
<dbReference type="EMBL" id="MCBS01023517">
    <property type="protein sequence ID" value="RKF75254.1"/>
    <property type="molecule type" value="Genomic_DNA"/>
</dbReference>
<reference evidence="2 3" key="1">
    <citation type="journal article" date="2018" name="BMC Genomics">
        <title>Comparative genome analyses reveal sequence features reflecting distinct modes of host-adaptation between dicot and monocot powdery mildew.</title>
        <authorList>
            <person name="Wu Y."/>
            <person name="Ma X."/>
            <person name="Pan Z."/>
            <person name="Kale S.D."/>
            <person name="Song Y."/>
            <person name="King H."/>
            <person name="Zhang Q."/>
            <person name="Presley C."/>
            <person name="Deng X."/>
            <person name="Wei C.I."/>
            <person name="Xiao S."/>
        </authorList>
    </citation>
    <scope>NUCLEOTIDE SEQUENCE [LARGE SCALE GENOMIC DNA]</scope>
    <source>
        <strain evidence="2">UMSG1</strain>
    </source>
</reference>
<gene>
    <name evidence="2" type="ORF">GcM1_c13571o4</name>
</gene>
<comment type="caution">
    <text evidence="2">The sequence shown here is derived from an EMBL/GenBank/DDBJ whole genome shotgun (WGS) entry which is preliminary data.</text>
</comment>
<proteinExistence type="predicted"/>
<organism evidence="2 3">
    <name type="scientific">Golovinomyces cichoracearum</name>
    <dbReference type="NCBI Taxonomy" id="62708"/>
    <lineage>
        <taxon>Eukaryota</taxon>
        <taxon>Fungi</taxon>
        <taxon>Dikarya</taxon>
        <taxon>Ascomycota</taxon>
        <taxon>Pezizomycotina</taxon>
        <taxon>Leotiomycetes</taxon>
        <taxon>Erysiphales</taxon>
        <taxon>Erysiphaceae</taxon>
        <taxon>Golovinomyces</taxon>
    </lineage>
</organism>
<accession>A0A420IL29</accession>
<feature type="signal peptide" evidence="1">
    <location>
        <begin position="1"/>
        <end position="19"/>
    </location>
</feature>
<evidence type="ECO:0000256" key="1">
    <source>
        <dbReference type="SAM" id="SignalP"/>
    </source>
</evidence>
<feature type="chain" id="PRO_5019096848" evidence="1">
    <location>
        <begin position="20"/>
        <end position="47"/>
    </location>
</feature>
<sequence>MASLIGSTLALAISRLVSLTQNECMHFSRWCIAFTFIMPTRLQKTSQ</sequence>
<evidence type="ECO:0000313" key="3">
    <source>
        <dbReference type="Proteomes" id="UP000285326"/>
    </source>
</evidence>
<dbReference type="AlphaFoldDB" id="A0A420IL29"/>